<proteinExistence type="predicted"/>
<accession>A0A285B936</accession>
<reference evidence="2" key="1">
    <citation type="submission" date="2017-08" db="EMBL/GenBank/DDBJ databases">
        <authorList>
            <person name="Brisse S."/>
        </authorList>
    </citation>
    <scope>NUCLEOTIDE SEQUENCE [LARGE SCALE GENOMIC DNA]</scope>
    <source>
        <strain evidence="2">06D021</strain>
    </source>
</reference>
<name>A0A285B936_9ENTR</name>
<dbReference type="EMBL" id="FZTC01000029">
    <property type="protein sequence ID" value="SNU37358.1"/>
    <property type="molecule type" value="Genomic_DNA"/>
</dbReference>
<dbReference type="RefSeq" id="WP_064371300.1">
    <property type="nucleotide sequence ID" value="NZ_CABGWT010000016.1"/>
</dbReference>
<dbReference type="Proteomes" id="UP000220639">
    <property type="component" value="Unassembled WGS sequence"/>
</dbReference>
<organism evidence="1 2">
    <name type="scientific">Klebsiella grimontii</name>
    <dbReference type="NCBI Taxonomy" id="2058152"/>
    <lineage>
        <taxon>Bacteria</taxon>
        <taxon>Pseudomonadati</taxon>
        <taxon>Pseudomonadota</taxon>
        <taxon>Gammaproteobacteria</taxon>
        <taxon>Enterobacterales</taxon>
        <taxon>Enterobacteriaceae</taxon>
        <taxon>Klebsiella/Raoultella group</taxon>
        <taxon>Klebsiella</taxon>
    </lineage>
</organism>
<dbReference type="AlphaFoldDB" id="A0A285B936"/>
<gene>
    <name evidence="1" type="ORF">KOSB73_350055</name>
</gene>
<sequence length="81" mass="9356">MNTTFLGQREFIKHGCFLFLLSDESCFAVNNIEWAEKILSSDNVKFQNGRMSHEVAREVMEESQDVLLNFLSLTLPQISTR</sequence>
<evidence type="ECO:0000313" key="2">
    <source>
        <dbReference type="Proteomes" id="UP000220639"/>
    </source>
</evidence>
<evidence type="ECO:0000313" key="1">
    <source>
        <dbReference type="EMBL" id="SNU37358.1"/>
    </source>
</evidence>
<protein>
    <submittedName>
        <fullName evidence="1">Uncharacterized protein</fullName>
    </submittedName>
</protein>